<reference evidence="2 3" key="2">
    <citation type="journal article" date="2007" name="PLoS Biol.">
        <title>Principles of genome evolution in the Drosophila melanogaster species group.</title>
        <authorList>
            <person name="Ranz J.M."/>
            <person name="Maurin D."/>
            <person name="Chan Y.S."/>
            <person name="von Grotthuss M."/>
            <person name="Hillier L.W."/>
            <person name="Roote J."/>
            <person name="Ashburner M."/>
            <person name="Bergman C.M."/>
        </authorList>
    </citation>
    <scope>NUCLEOTIDE SEQUENCE [LARGE SCALE GENOMIC DNA]</scope>
    <source>
        <strain evidence="3">Tai18E2 / Tucson 14021-0261.01</strain>
    </source>
</reference>
<dbReference type="OMA" id="SRMIGLW"/>
<dbReference type="AlphaFoldDB" id="B4P8B8"/>
<name>B4P8B8_DROYA</name>
<dbReference type="PhylomeDB" id="B4P8B8"/>
<dbReference type="KEGG" id="dya:Dyak_GE13657"/>
<sequence length="426" mass="49801">MVILLANSRILSGHPVGGSISSMAWWHSLRLSNRYISRHVLLLLRFYQALFHYLGLMRLRYEESCNELRLTYYSVTVSRMIGLWCAFFFTLALLDPYPLMLHLQLVGFSCCLLIQPRGVIEERRRVINRILRLAPQLHRLCRRKVELSWLVAFQMVLKLLVFRMFYKGLLGPLNASWKMLYIVVFVVPISMAIWVIDVTSHLISIVLAQLRKSFELVNSEMAAIDEKLCLMILRSDYRAIRRLQRRQISLQRLHRSYVKVTQQLIDCLSPQLLLIVLYNVSSIYTFCSGEWRRIFQIALIVNALRSLLHTLDELVATIGAPEDTSWMHVARLLQFEEVLATHGWSERKHFRWKLQDIDCFGQSVRSGCFQRRILVLGLVTPNRRLLFRIGFAFCSLLHLHYMLKKSALVAEKEIFIGSDVDLKPKH</sequence>
<evidence type="ECO:0000256" key="1">
    <source>
        <dbReference type="SAM" id="Phobius"/>
    </source>
</evidence>
<reference evidence="2 3" key="1">
    <citation type="journal article" date="2007" name="Nature">
        <title>Evolution of genes and genomes on the Drosophila phylogeny.</title>
        <authorList>
            <consortium name="Drosophila 12 Genomes Consortium"/>
            <person name="Clark A.G."/>
            <person name="Eisen M.B."/>
            <person name="Smith D.R."/>
            <person name="Bergman C.M."/>
            <person name="Oliver B."/>
            <person name="Markow T.A."/>
            <person name="Kaufman T.C."/>
            <person name="Kellis M."/>
            <person name="Gelbart W."/>
            <person name="Iyer V.N."/>
            <person name="Pollard D.A."/>
            <person name="Sackton T.B."/>
            <person name="Larracuente A.M."/>
            <person name="Singh N.D."/>
            <person name="Abad J.P."/>
            <person name="Abt D.N."/>
            <person name="Adryan B."/>
            <person name="Aguade M."/>
            <person name="Akashi H."/>
            <person name="Anderson W.W."/>
            <person name="Aquadro C.F."/>
            <person name="Ardell D.H."/>
            <person name="Arguello R."/>
            <person name="Artieri C.G."/>
            <person name="Barbash D.A."/>
            <person name="Barker D."/>
            <person name="Barsanti P."/>
            <person name="Batterham P."/>
            <person name="Batzoglou S."/>
            <person name="Begun D."/>
            <person name="Bhutkar A."/>
            <person name="Blanco E."/>
            <person name="Bosak S.A."/>
            <person name="Bradley R.K."/>
            <person name="Brand A.D."/>
            <person name="Brent M.R."/>
            <person name="Brooks A.N."/>
            <person name="Brown R.H."/>
            <person name="Butlin R.K."/>
            <person name="Caggese C."/>
            <person name="Calvi B.R."/>
            <person name="Bernardo de Carvalho A."/>
            <person name="Caspi A."/>
            <person name="Castrezana S."/>
            <person name="Celniker S.E."/>
            <person name="Chang J.L."/>
            <person name="Chapple C."/>
            <person name="Chatterji S."/>
            <person name="Chinwalla A."/>
            <person name="Civetta A."/>
            <person name="Clifton S.W."/>
            <person name="Comeron J.M."/>
            <person name="Costello J.C."/>
            <person name="Coyne J.A."/>
            <person name="Daub J."/>
            <person name="David R.G."/>
            <person name="Delcher A.L."/>
            <person name="Delehaunty K."/>
            <person name="Do C.B."/>
            <person name="Ebling H."/>
            <person name="Edwards K."/>
            <person name="Eickbush T."/>
            <person name="Evans J.D."/>
            <person name="Filipski A."/>
            <person name="Findeiss S."/>
            <person name="Freyhult E."/>
            <person name="Fulton L."/>
            <person name="Fulton R."/>
            <person name="Garcia A.C."/>
            <person name="Gardiner A."/>
            <person name="Garfield D.A."/>
            <person name="Garvin B.E."/>
            <person name="Gibson G."/>
            <person name="Gilbert D."/>
            <person name="Gnerre S."/>
            <person name="Godfrey J."/>
            <person name="Good R."/>
            <person name="Gotea V."/>
            <person name="Gravely B."/>
            <person name="Greenberg A.J."/>
            <person name="Griffiths-Jones S."/>
            <person name="Gross S."/>
            <person name="Guigo R."/>
            <person name="Gustafson E.A."/>
            <person name="Haerty W."/>
            <person name="Hahn M.W."/>
            <person name="Halligan D.L."/>
            <person name="Halpern A.L."/>
            <person name="Halter G.M."/>
            <person name="Han M.V."/>
            <person name="Heger A."/>
            <person name="Hillier L."/>
            <person name="Hinrichs A.S."/>
            <person name="Holmes I."/>
            <person name="Hoskins R.A."/>
            <person name="Hubisz M.J."/>
            <person name="Hultmark D."/>
            <person name="Huntley M.A."/>
            <person name="Jaffe D.B."/>
            <person name="Jagadeeshan S."/>
            <person name="Jeck W.R."/>
            <person name="Johnson J."/>
            <person name="Jones C.D."/>
            <person name="Jordan W.C."/>
            <person name="Karpen G.H."/>
            <person name="Kataoka E."/>
            <person name="Keightley P.D."/>
            <person name="Kheradpour P."/>
            <person name="Kirkness E.F."/>
            <person name="Koerich L.B."/>
            <person name="Kristiansen K."/>
            <person name="Kudrna D."/>
            <person name="Kulathinal R.J."/>
            <person name="Kumar S."/>
            <person name="Kwok R."/>
            <person name="Lander E."/>
            <person name="Langley C.H."/>
            <person name="Lapoint R."/>
            <person name="Lazzaro B.P."/>
            <person name="Lee S.J."/>
            <person name="Levesque L."/>
            <person name="Li R."/>
            <person name="Lin C.F."/>
            <person name="Lin M.F."/>
            <person name="Lindblad-Toh K."/>
            <person name="Llopart A."/>
            <person name="Long M."/>
            <person name="Low L."/>
            <person name="Lozovsky E."/>
            <person name="Lu J."/>
            <person name="Luo M."/>
            <person name="Machado C.A."/>
            <person name="Makalowski W."/>
            <person name="Marzo M."/>
            <person name="Matsuda M."/>
            <person name="Matzkin L."/>
            <person name="McAllister B."/>
            <person name="McBride C.S."/>
            <person name="McKernan B."/>
            <person name="McKernan K."/>
            <person name="Mendez-Lago M."/>
            <person name="Minx P."/>
            <person name="Mollenhauer M.U."/>
            <person name="Montooth K."/>
            <person name="Mount S.M."/>
            <person name="Mu X."/>
            <person name="Myers E."/>
            <person name="Negre B."/>
            <person name="Newfeld S."/>
            <person name="Nielsen R."/>
            <person name="Noor M.A."/>
            <person name="O'Grady P."/>
            <person name="Pachter L."/>
            <person name="Papaceit M."/>
            <person name="Parisi M.J."/>
            <person name="Parisi M."/>
            <person name="Parts L."/>
            <person name="Pedersen J.S."/>
            <person name="Pesole G."/>
            <person name="Phillippy A.M."/>
            <person name="Ponting C.P."/>
            <person name="Pop M."/>
            <person name="Porcelli D."/>
            <person name="Powell J.R."/>
            <person name="Prohaska S."/>
            <person name="Pruitt K."/>
            <person name="Puig M."/>
            <person name="Quesneville H."/>
            <person name="Ram K.R."/>
            <person name="Rand D."/>
            <person name="Rasmussen M.D."/>
            <person name="Reed L.K."/>
            <person name="Reenan R."/>
            <person name="Reily A."/>
            <person name="Remington K.A."/>
            <person name="Rieger T.T."/>
            <person name="Ritchie M.G."/>
            <person name="Robin C."/>
            <person name="Rogers Y.H."/>
            <person name="Rohde C."/>
            <person name="Rozas J."/>
            <person name="Rubenfield M.J."/>
            <person name="Ruiz A."/>
            <person name="Russo S."/>
            <person name="Salzberg S.L."/>
            <person name="Sanchez-Gracia A."/>
            <person name="Saranga D.J."/>
            <person name="Sato H."/>
            <person name="Schaeffer S.W."/>
            <person name="Schatz M.C."/>
            <person name="Schlenke T."/>
            <person name="Schwartz R."/>
            <person name="Segarra C."/>
            <person name="Singh R.S."/>
            <person name="Sirot L."/>
            <person name="Sirota M."/>
            <person name="Sisneros N.B."/>
            <person name="Smith C.D."/>
            <person name="Smith T.F."/>
            <person name="Spieth J."/>
            <person name="Stage D.E."/>
            <person name="Stark A."/>
            <person name="Stephan W."/>
            <person name="Strausberg R.L."/>
            <person name="Strempel S."/>
            <person name="Sturgill D."/>
            <person name="Sutton G."/>
            <person name="Sutton G.G."/>
            <person name="Tao W."/>
            <person name="Teichmann S."/>
            <person name="Tobari Y.N."/>
            <person name="Tomimura Y."/>
            <person name="Tsolas J.M."/>
            <person name="Valente V.L."/>
            <person name="Venter E."/>
            <person name="Venter J.C."/>
            <person name="Vicario S."/>
            <person name="Vieira F.G."/>
            <person name="Vilella A.J."/>
            <person name="Villasante A."/>
            <person name="Walenz B."/>
            <person name="Wang J."/>
            <person name="Wasserman M."/>
            <person name="Watts T."/>
            <person name="Wilson D."/>
            <person name="Wilson R.K."/>
            <person name="Wing R.A."/>
            <person name="Wolfner M.F."/>
            <person name="Wong A."/>
            <person name="Wong G.K."/>
            <person name="Wu C.I."/>
            <person name="Wu G."/>
            <person name="Yamamoto D."/>
            <person name="Yang H.P."/>
            <person name="Yang S.P."/>
            <person name="Yorke J.A."/>
            <person name="Yoshida K."/>
            <person name="Zdobnov E."/>
            <person name="Zhang P."/>
            <person name="Zhang Y."/>
            <person name="Zimin A.V."/>
            <person name="Baldwin J."/>
            <person name="Abdouelleil A."/>
            <person name="Abdulkadir J."/>
            <person name="Abebe A."/>
            <person name="Abera B."/>
            <person name="Abreu J."/>
            <person name="Acer S.C."/>
            <person name="Aftuck L."/>
            <person name="Alexander A."/>
            <person name="An P."/>
            <person name="Anderson E."/>
            <person name="Anderson S."/>
            <person name="Arachi H."/>
            <person name="Azer M."/>
            <person name="Bachantsang P."/>
            <person name="Barry A."/>
            <person name="Bayul T."/>
            <person name="Berlin A."/>
            <person name="Bessette D."/>
            <person name="Bloom T."/>
            <person name="Blye J."/>
            <person name="Boguslavskiy L."/>
            <person name="Bonnet C."/>
            <person name="Boukhgalter B."/>
            <person name="Bourzgui I."/>
            <person name="Brown A."/>
            <person name="Cahill P."/>
            <person name="Channer S."/>
            <person name="Cheshatsang Y."/>
            <person name="Chuda L."/>
            <person name="Citroen M."/>
            <person name="Collymore A."/>
            <person name="Cooke P."/>
            <person name="Costello M."/>
            <person name="D'Aco K."/>
            <person name="Daza R."/>
            <person name="De Haan G."/>
            <person name="DeGray S."/>
            <person name="DeMaso C."/>
            <person name="Dhargay N."/>
            <person name="Dooley K."/>
            <person name="Dooley E."/>
            <person name="Doricent M."/>
            <person name="Dorje P."/>
            <person name="Dorjee K."/>
            <person name="Dupes A."/>
            <person name="Elong R."/>
            <person name="Falk J."/>
            <person name="Farina A."/>
            <person name="Faro S."/>
            <person name="Ferguson D."/>
            <person name="Fisher S."/>
            <person name="Foley C.D."/>
            <person name="Franke A."/>
            <person name="Friedrich D."/>
            <person name="Gadbois L."/>
            <person name="Gearin G."/>
            <person name="Gearin C.R."/>
            <person name="Giannoukos G."/>
            <person name="Goode T."/>
            <person name="Graham J."/>
            <person name="Grandbois E."/>
            <person name="Grewal S."/>
            <person name="Gyaltsen K."/>
            <person name="Hafez N."/>
            <person name="Hagos B."/>
            <person name="Hall J."/>
            <person name="Henson C."/>
            <person name="Hollinger A."/>
            <person name="Honan T."/>
            <person name="Huard M.D."/>
            <person name="Hughes L."/>
            <person name="Hurhula B."/>
            <person name="Husby M.E."/>
            <person name="Kamat A."/>
            <person name="Kanga B."/>
            <person name="Kashin S."/>
            <person name="Khazanovich D."/>
            <person name="Kisner P."/>
            <person name="Lance K."/>
            <person name="Lara M."/>
            <person name="Lee W."/>
            <person name="Lennon N."/>
            <person name="Letendre F."/>
            <person name="LeVine R."/>
            <person name="Lipovsky A."/>
            <person name="Liu X."/>
            <person name="Liu J."/>
            <person name="Liu S."/>
            <person name="Lokyitsang T."/>
            <person name="Lokyitsang Y."/>
            <person name="Lubonja R."/>
            <person name="Lui A."/>
            <person name="MacDonald P."/>
            <person name="Magnisalis V."/>
            <person name="Maru K."/>
            <person name="Matthews C."/>
            <person name="McCusker W."/>
            <person name="McDonough S."/>
            <person name="Mehta T."/>
            <person name="Meldrim J."/>
            <person name="Meneus L."/>
            <person name="Mihai O."/>
            <person name="Mihalev A."/>
            <person name="Mihova T."/>
            <person name="Mittelman R."/>
            <person name="Mlenga V."/>
            <person name="Montmayeur A."/>
            <person name="Mulrain L."/>
            <person name="Navidi A."/>
            <person name="Naylor J."/>
            <person name="Negash T."/>
            <person name="Nguyen T."/>
            <person name="Nguyen N."/>
            <person name="Nicol R."/>
            <person name="Norbu C."/>
            <person name="Norbu N."/>
            <person name="Novod N."/>
            <person name="O'Neill B."/>
            <person name="Osman S."/>
            <person name="Markiewicz E."/>
            <person name="Oyono O.L."/>
            <person name="Patti C."/>
            <person name="Phunkhang P."/>
            <person name="Pierre F."/>
            <person name="Priest M."/>
            <person name="Raghuraman S."/>
            <person name="Rege F."/>
            <person name="Reyes R."/>
            <person name="Rise C."/>
            <person name="Rogov P."/>
            <person name="Ross K."/>
            <person name="Ryan E."/>
            <person name="Settipalli S."/>
            <person name="Shea T."/>
            <person name="Sherpa N."/>
            <person name="Shi L."/>
            <person name="Shih D."/>
            <person name="Sparrow T."/>
            <person name="Spaulding J."/>
            <person name="Stalker J."/>
            <person name="Stange-Thomann N."/>
            <person name="Stavropoulos S."/>
            <person name="Stone C."/>
            <person name="Strader C."/>
            <person name="Tesfaye S."/>
            <person name="Thomson T."/>
            <person name="Thoulutsang Y."/>
            <person name="Thoulutsang D."/>
            <person name="Topham K."/>
            <person name="Topping I."/>
            <person name="Tsamla T."/>
            <person name="Vassiliev H."/>
            <person name="Vo A."/>
            <person name="Wangchuk T."/>
            <person name="Wangdi T."/>
            <person name="Weiand M."/>
            <person name="Wilkinson J."/>
            <person name="Wilson A."/>
            <person name="Yadav S."/>
            <person name="Young G."/>
            <person name="Yu Q."/>
            <person name="Zembek L."/>
            <person name="Zhong D."/>
            <person name="Zimmer A."/>
            <person name="Zwirko Z."/>
            <person name="Jaffe D.B."/>
            <person name="Alvarez P."/>
            <person name="Brockman W."/>
            <person name="Butler J."/>
            <person name="Chin C."/>
            <person name="Gnerre S."/>
            <person name="Grabherr M."/>
            <person name="Kleber M."/>
            <person name="Mauceli E."/>
            <person name="MacCallum I."/>
        </authorList>
    </citation>
    <scope>NUCLEOTIDE SEQUENCE [LARGE SCALE GENOMIC DNA]</scope>
    <source>
        <strain evidence="3">Tai18E2 / Tucson 14021-0261.01</strain>
    </source>
</reference>
<gene>
    <name evidence="2" type="primary">Dyak\GE13657</name>
    <name evidence="2" type="synonym">dyak_GLEANR_13848</name>
    <name evidence="2" type="synonym">GE13657</name>
    <name evidence="2" type="ORF">Dyak_GE13657</name>
</gene>
<feature type="transmembrane region" description="Helical" evidence="1">
    <location>
        <begin position="100"/>
        <end position="120"/>
    </location>
</feature>
<keyword evidence="1" id="KW-1133">Transmembrane helix</keyword>
<feature type="transmembrane region" description="Helical" evidence="1">
    <location>
        <begin position="178"/>
        <end position="208"/>
    </location>
</feature>
<keyword evidence="1" id="KW-0812">Transmembrane</keyword>
<protein>
    <submittedName>
        <fullName evidence="2">Uncharacterized protein</fullName>
    </submittedName>
</protein>
<dbReference type="eggNOG" id="ENOG502TEGP">
    <property type="taxonomic scope" value="Eukaryota"/>
</dbReference>
<dbReference type="Proteomes" id="UP000002282">
    <property type="component" value="Chromosome 2R"/>
</dbReference>
<dbReference type="EMBL" id="CM000158">
    <property type="protein sequence ID" value="EDW91158.1"/>
    <property type="molecule type" value="Genomic_DNA"/>
</dbReference>
<proteinExistence type="predicted"/>
<feature type="transmembrane region" description="Helical" evidence="1">
    <location>
        <begin position="147"/>
        <end position="166"/>
    </location>
</feature>
<keyword evidence="1" id="KW-0472">Membrane</keyword>
<organism evidence="2 3">
    <name type="scientific">Drosophila yakuba</name>
    <name type="common">Fruit fly</name>
    <dbReference type="NCBI Taxonomy" id="7245"/>
    <lineage>
        <taxon>Eukaryota</taxon>
        <taxon>Metazoa</taxon>
        <taxon>Ecdysozoa</taxon>
        <taxon>Arthropoda</taxon>
        <taxon>Hexapoda</taxon>
        <taxon>Insecta</taxon>
        <taxon>Pterygota</taxon>
        <taxon>Neoptera</taxon>
        <taxon>Endopterygota</taxon>
        <taxon>Diptera</taxon>
        <taxon>Brachycera</taxon>
        <taxon>Muscomorpha</taxon>
        <taxon>Ephydroidea</taxon>
        <taxon>Drosophilidae</taxon>
        <taxon>Drosophila</taxon>
        <taxon>Sophophora</taxon>
    </lineage>
</organism>
<dbReference type="OrthoDB" id="7883179at2759"/>
<accession>B4P8B8</accession>
<feature type="transmembrane region" description="Helical" evidence="1">
    <location>
        <begin position="77"/>
        <end position="94"/>
    </location>
</feature>
<keyword evidence="3" id="KW-1185">Reference proteome</keyword>
<evidence type="ECO:0000313" key="3">
    <source>
        <dbReference type="Proteomes" id="UP000002282"/>
    </source>
</evidence>
<evidence type="ECO:0000313" key="2">
    <source>
        <dbReference type="EMBL" id="EDW91158.1"/>
    </source>
</evidence>
<dbReference type="HOGENOM" id="CLU_682003_0_0_1"/>